<dbReference type="InterPro" id="IPR003731">
    <property type="entry name" value="Di-Nase_FeMo-co_biosynth"/>
</dbReference>
<dbReference type="Gene3D" id="3.30.420.130">
    <property type="entry name" value="Dinitrogenase iron-molybdenum cofactor biosynthesis domain"/>
    <property type="match status" value="1"/>
</dbReference>
<gene>
    <name evidence="2" type="ORF">S06H3_14535</name>
</gene>
<dbReference type="SUPFAM" id="SSF53146">
    <property type="entry name" value="Nitrogenase accessory factor-like"/>
    <property type="match status" value="1"/>
</dbReference>
<dbReference type="PANTHER" id="PTHR42983:SF1">
    <property type="entry name" value="IRON-MOLYBDENUM PROTEIN"/>
    <property type="match status" value="1"/>
</dbReference>
<protein>
    <recommendedName>
        <fullName evidence="1">Dinitrogenase iron-molybdenum cofactor biosynthesis domain-containing protein</fullName>
    </recommendedName>
</protein>
<proteinExistence type="predicted"/>
<organism evidence="2">
    <name type="scientific">marine sediment metagenome</name>
    <dbReference type="NCBI Taxonomy" id="412755"/>
    <lineage>
        <taxon>unclassified sequences</taxon>
        <taxon>metagenomes</taxon>
        <taxon>ecological metagenomes</taxon>
    </lineage>
</organism>
<evidence type="ECO:0000259" key="1">
    <source>
        <dbReference type="Pfam" id="PF02579"/>
    </source>
</evidence>
<comment type="caution">
    <text evidence="2">The sequence shown here is derived from an EMBL/GenBank/DDBJ whole genome shotgun (WGS) entry which is preliminary data.</text>
</comment>
<name>X1LD05_9ZZZZ</name>
<dbReference type="InterPro" id="IPR033913">
    <property type="entry name" value="MTH1175_dom"/>
</dbReference>
<dbReference type="AlphaFoldDB" id="X1LD05"/>
<dbReference type="EMBL" id="BARV01007108">
    <property type="protein sequence ID" value="GAI03741.1"/>
    <property type="molecule type" value="Genomic_DNA"/>
</dbReference>
<dbReference type="CDD" id="cd00851">
    <property type="entry name" value="MTH1175"/>
    <property type="match status" value="1"/>
</dbReference>
<dbReference type="Pfam" id="PF02579">
    <property type="entry name" value="Nitro_FeMo-Co"/>
    <property type="match status" value="1"/>
</dbReference>
<evidence type="ECO:0000313" key="2">
    <source>
        <dbReference type="EMBL" id="GAI03741.1"/>
    </source>
</evidence>
<accession>X1LD05</accession>
<sequence>MKIAITSTGRTLDSQVDPRFGRATCFIIIDTETMDLNAIENENVAAAGGAGISSAKAVIDAGAEAVLTGNCGPNAEHTLTAAGLKLYTRVTGTVAEAVELFKSGKLAKPSGPNVEPHFGMDK</sequence>
<dbReference type="PANTHER" id="PTHR42983">
    <property type="entry name" value="DINITROGENASE IRON-MOLYBDENUM COFACTOR PROTEIN-RELATED"/>
    <property type="match status" value="1"/>
</dbReference>
<feature type="domain" description="Dinitrogenase iron-molybdenum cofactor biosynthesis" evidence="1">
    <location>
        <begin position="13"/>
        <end position="102"/>
    </location>
</feature>
<reference evidence="2" key="1">
    <citation type="journal article" date="2014" name="Front. Microbiol.">
        <title>High frequency of phylogenetically diverse reductive dehalogenase-homologous genes in deep subseafloor sedimentary metagenomes.</title>
        <authorList>
            <person name="Kawai M."/>
            <person name="Futagami T."/>
            <person name="Toyoda A."/>
            <person name="Takaki Y."/>
            <person name="Nishi S."/>
            <person name="Hori S."/>
            <person name="Arai W."/>
            <person name="Tsubouchi T."/>
            <person name="Morono Y."/>
            <person name="Uchiyama I."/>
            <person name="Ito T."/>
            <person name="Fujiyama A."/>
            <person name="Inagaki F."/>
            <person name="Takami H."/>
        </authorList>
    </citation>
    <scope>NUCLEOTIDE SEQUENCE</scope>
    <source>
        <strain evidence="2">Expedition CK06-06</strain>
    </source>
</reference>
<dbReference type="InterPro" id="IPR036105">
    <property type="entry name" value="DiNase_FeMo-co_biosyn_sf"/>
</dbReference>